<sequence>MEWKFGDYQIQIPFHLPKSGGLEAISNTTSMLIDGDDGDYGISCDPENDLEDNNNDRTLRYNSLSLVPWGELFDKISSQRYLDRSQKIPRAPSRIDWLFNELDDERFTQEVRMSKDAFNMILDKIKDDPIFVSSGPKPQKPVFLQLLVTTRRLGFYGNGASIGNIARYYGVGDGTLFPLANEPCSTEAQSYFSYMKKYGISSILVCNSNKQIIYSYIGWPGSTHDSRIFSNSSIFRYPGLYFKENEYLLNDSGFECLKNIIVPYKKPRNSELTDQQDTFNMRLSSVRIHIEHTIGILKMRFQSLRELPIRLQDKDSVKHAVDWIKACMILHSMITAYRLDDIYNEEELTTILQEQQQQNSMRYDRRFNRATDLEEDLTPGKAKRKEIFNQVMNSE</sequence>
<dbReference type="EMBL" id="JAEPRB010000210">
    <property type="protein sequence ID" value="KAG2218787.1"/>
    <property type="molecule type" value="Genomic_DNA"/>
</dbReference>
<accession>A0A8H7RZ08</accession>
<proteinExistence type="inferred from homology"/>
<name>A0A8H7RZ08_9FUNG</name>
<evidence type="ECO:0000256" key="7">
    <source>
        <dbReference type="ARBA" id="ARBA00023242"/>
    </source>
</evidence>
<evidence type="ECO:0000256" key="2">
    <source>
        <dbReference type="ARBA" id="ARBA00004123"/>
    </source>
</evidence>
<evidence type="ECO:0000256" key="5">
    <source>
        <dbReference type="ARBA" id="ARBA00022723"/>
    </source>
</evidence>
<comment type="similarity">
    <text evidence="3">Belongs to the HARBI1 family.</text>
</comment>
<organism evidence="9 10">
    <name type="scientific">Circinella minor</name>
    <dbReference type="NCBI Taxonomy" id="1195481"/>
    <lineage>
        <taxon>Eukaryota</taxon>
        <taxon>Fungi</taxon>
        <taxon>Fungi incertae sedis</taxon>
        <taxon>Mucoromycota</taxon>
        <taxon>Mucoromycotina</taxon>
        <taxon>Mucoromycetes</taxon>
        <taxon>Mucorales</taxon>
        <taxon>Lichtheimiaceae</taxon>
        <taxon>Circinella</taxon>
    </lineage>
</organism>
<dbReference type="AlphaFoldDB" id="A0A8H7RZ08"/>
<feature type="domain" description="DDE Tnp4" evidence="8">
    <location>
        <begin position="173"/>
        <end position="331"/>
    </location>
</feature>
<dbReference type="GO" id="GO:0016787">
    <property type="term" value="F:hydrolase activity"/>
    <property type="evidence" value="ECO:0007669"/>
    <property type="project" value="UniProtKB-KW"/>
</dbReference>
<dbReference type="InterPro" id="IPR027806">
    <property type="entry name" value="HARBI1_dom"/>
</dbReference>
<dbReference type="OrthoDB" id="2276543at2759"/>
<keyword evidence="5" id="KW-0479">Metal-binding</keyword>
<keyword evidence="6" id="KW-0378">Hydrolase</keyword>
<dbReference type="InterPro" id="IPR045249">
    <property type="entry name" value="HARBI1-like"/>
</dbReference>
<evidence type="ECO:0000259" key="8">
    <source>
        <dbReference type="Pfam" id="PF13359"/>
    </source>
</evidence>
<reference evidence="9 10" key="1">
    <citation type="submission" date="2020-12" db="EMBL/GenBank/DDBJ databases">
        <title>Metabolic potential, ecology and presence of endohyphal bacteria is reflected in genomic diversity of Mucoromycotina.</title>
        <authorList>
            <person name="Muszewska A."/>
            <person name="Okrasinska A."/>
            <person name="Steczkiewicz K."/>
            <person name="Drgas O."/>
            <person name="Orlowska M."/>
            <person name="Perlinska-Lenart U."/>
            <person name="Aleksandrzak-Piekarczyk T."/>
            <person name="Szatraj K."/>
            <person name="Zielenkiewicz U."/>
            <person name="Pilsyk S."/>
            <person name="Malc E."/>
            <person name="Mieczkowski P."/>
            <person name="Kruszewska J.S."/>
            <person name="Biernat P."/>
            <person name="Pawlowska J."/>
        </authorList>
    </citation>
    <scope>NUCLEOTIDE SEQUENCE [LARGE SCALE GENOMIC DNA]</scope>
    <source>
        <strain evidence="9 10">CBS 142.35</strain>
    </source>
</reference>
<dbReference type="PANTHER" id="PTHR22930">
    <property type="match status" value="1"/>
</dbReference>
<evidence type="ECO:0000313" key="10">
    <source>
        <dbReference type="Proteomes" id="UP000646827"/>
    </source>
</evidence>
<dbReference type="Pfam" id="PF13359">
    <property type="entry name" value="DDE_Tnp_4"/>
    <property type="match status" value="1"/>
</dbReference>
<keyword evidence="7" id="KW-0539">Nucleus</keyword>
<dbReference type="GO" id="GO:0004518">
    <property type="term" value="F:nuclease activity"/>
    <property type="evidence" value="ECO:0007669"/>
    <property type="project" value="UniProtKB-KW"/>
</dbReference>
<keyword evidence="4" id="KW-0540">Nuclease</keyword>
<dbReference type="GO" id="GO:0005634">
    <property type="term" value="C:nucleus"/>
    <property type="evidence" value="ECO:0007669"/>
    <property type="project" value="UniProtKB-SubCell"/>
</dbReference>
<dbReference type="Proteomes" id="UP000646827">
    <property type="component" value="Unassembled WGS sequence"/>
</dbReference>
<evidence type="ECO:0000256" key="1">
    <source>
        <dbReference type="ARBA" id="ARBA00001968"/>
    </source>
</evidence>
<comment type="cofactor">
    <cofactor evidence="1">
        <name>a divalent metal cation</name>
        <dbReference type="ChEBI" id="CHEBI:60240"/>
    </cofactor>
</comment>
<evidence type="ECO:0000313" key="9">
    <source>
        <dbReference type="EMBL" id="KAG2218787.1"/>
    </source>
</evidence>
<dbReference type="GO" id="GO:0046872">
    <property type="term" value="F:metal ion binding"/>
    <property type="evidence" value="ECO:0007669"/>
    <property type="project" value="UniProtKB-KW"/>
</dbReference>
<protein>
    <recommendedName>
        <fullName evidence="8">DDE Tnp4 domain-containing protein</fullName>
    </recommendedName>
</protein>
<dbReference type="PANTHER" id="PTHR22930:SF85">
    <property type="entry name" value="GH03217P-RELATED"/>
    <property type="match status" value="1"/>
</dbReference>
<keyword evidence="10" id="KW-1185">Reference proteome</keyword>
<evidence type="ECO:0000256" key="4">
    <source>
        <dbReference type="ARBA" id="ARBA00022722"/>
    </source>
</evidence>
<comment type="caution">
    <text evidence="9">The sequence shown here is derived from an EMBL/GenBank/DDBJ whole genome shotgun (WGS) entry which is preliminary data.</text>
</comment>
<evidence type="ECO:0000256" key="6">
    <source>
        <dbReference type="ARBA" id="ARBA00022801"/>
    </source>
</evidence>
<comment type="subcellular location">
    <subcellularLocation>
        <location evidence="2">Nucleus</location>
    </subcellularLocation>
</comment>
<gene>
    <name evidence="9" type="ORF">INT45_000324</name>
</gene>
<evidence type="ECO:0000256" key="3">
    <source>
        <dbReference type="ARBA" id="ARBA00006958"/>
    </source>
</evidence>